<keyword evidence="1" id="KW-1133">Transmembrane helix</keyword>
<evidence type="ECO:0000256" key="1">
    <source>
        <dbReference type="SAM" id="Phobius"/>
    </source>
</evidence>
<dbReference type="RefSeq" id="WP_340356538.1">
    <property type="nucleotide sequence ID" value="NZ_JBBKZU010000003.1"/>
</dbReference>
<organism evidence="2 3">
    <name type="scientific">Variovorax ureilyticus</name>
    <dbReference type="NCBI Taxonomy" id="1836198"/>
    <lineage>
        <taxon>Bacteria</taxon>
        <taxon>Pseudomonadati</taxon>
        <taxon>Pseudomonadota</taxon>
        <taxon>Betaproteobacteria</taxon>
        <taxon>Burkholderiales</taxon>
        <taxon>Comamonadaceae</taxon>
        <taxon>Variovorax</taxon>
    </lineage>
</organism>
<proteinExistence type="predicted"/>
<feature type="transmembrane region" description="Helical" evidence="1">
    <location>
        <begin position="51"/>
        <end position="76"/>
    </location>
</feature>
<dbReference type="EMBL" id="JBBKZU010000003">
    <property type="protein sequence ID" value="MEJ8811232.1"/>
    <property type="molecule type" value="Genomic_DNA"/>
</dbReference>
<feature type="transmembrane region" description="Helical" evidence="1">
    <location>
        <begin position="20"/>
        <end position="39"/>
    </location>
</feature>
<evidence type="ECO:0000313" key="3">
    <source>
        <dbReference type="Proteomes" id="UP001365846"/>
    </source>
</evidence>
<keyword evidence="1" id="KW-0472">Membrane</keyword>
<accession>A0ABU8VDH5</accession>
<reference evidence="2 3" key="1">
    <citation type="submission" date="2024-03" db="EMBL/GenBank/DDBJ databases">
        <title>Novel species of the genus Variovorax.</title>
        <authorList>
            <person name="Liu Q."/>
            <person name="Xin Y.-H."/>
        </authorList>
    </citation>
    <scope>NUCLEOTIDE SEQUENCE [LARGE SCALE GENOMIC DNA]</scope>
    <source>
        <strain evidence="2 3">KACC 18899</strain>
    </source>
</reference>
<evidence type="ECO:0000313" key="2">
    <source>
        <dbReference type="EMBL" id="MEJ8811232.1"/>
    </source>
</evidence>
<name>A0ABU8VDH5_9BURK</name>
<keyword evidence="1" id="KW-0812">Transmembrane</keyword>
<gene>
    <name evidence="2" type="ORF">WKW77_09145</name>
</gene>
<sequence>MLFGLPSRRTMTNLTTPLLLLGKMLVALLAISTLLLIAGQDLFSLMSPVDLLLSAGSGVILLVAVVYLPAVACKVLQSRSAAQGK</sequence>
<dbReference type="Proteomes" id="UP001365846">
    <property type="component" value="Unassembled WGS sequence"/>
</dbReference>
<comment type="caution">
    <text evidence="2">The sequence shown here is derived from an EMBL/GenBank/DDBJ whole genome shotgun (WGS) entry which is preliminary data.</text>
</comment>
<protein>
    <submittedName>
        <fullName evidence="2">Uncharacterized protein</fullName>
    </submittedName>
</protein>
<keyword evidence="3" id="KW-1185">Reference proteome</keyword>